<sequence length="957" mass="104098">MTIAFGVLGEIQAHRDGIAVDLGPARQRCVLAALLVDLGRTVPVDGLVDRVWGDRPPQRVKATLYSYLSRLRQALGTAADPPLAGTTSIERRSGGYALVTAPGLVDMHVFRDLAGQARAAATHDDDDDGRAAALFERALGLWRDEPFAGVDTPWFNSLRESLLRELHACRLDRNDVQLRRGHHGALLTELTERHRSHPLDERLAAQYMLALYRSGRTADALRCFERVRRALAEELGSDPGPELRRLHQSVLAGDPAIDTPGGAPTAVPVAGGEAAPGSPKTRAPVVPRQLPAAPRWFTGRAPELALLDGLLDPHSEQDRAVVISAIDGSGGIGKTWLALHWAHQQQDRFPDGELYANLRGFDPTGEPVPPHTALRGFLGALGTDPSRIPAEPDAQTALYRSLTAGKRMLIVLDDARDTTQVVPLLPGSPTCTVLVTSRSLLTGLSTAHGARSLTLDVLTDSEAHQLLTRHLGTARAGAEPEAVATLLEHCAGLPLAISILAARATTNPDLPLAALAEELHETQTRLDALDTGDITADLRAVFASSYHALDPDSARGFALLGLAPGPDISLSATAGLTALPTARARALLRRLRAAHLVQEHTPGRYRMHDLTRLYAAEQARGNPAGDNDEALLRLVDFYVHTARAGEAILDPHAVPTEAEAPAEGSEPYTPDGPEAAMAWFESEYACVLAAQTSAMTRGWYGRAWQLAWSVDTFLWRRGRIHDHLVVWRSGLLAAERLGDPGARALAHRRVSAAHLRVGEDDTARDHLRRALTLFQDAGDLLNQGHTHQALAQAWQQTGDDRQALHHAERSLRIYRQLKDTVWEANASNTVGWFQARLGAYEQARARCQEALALCREVGYREGEAATLDSLGYTARRCGDLELALEHYGQALALRRLLNDTYEEANALSCIGETHHALGRYGHARDAWQQALTLYQAQQRTPEAENVQEQLDTLHDRG</sequence>
<feature type="compositionally biased region" description="Low complexity" evidence="7">
    <location>
        <begin position="259"/>
        <end position="279"/>
    </location>
</feature>
<dbReference type="InterPro" id="IPR005158">
    <property type="entry name" value="BTAD"/>
</dbReference>
<dbReference type="RefSeq" id="WP_387884193.1">
    <property type="nucleotide sequence ID" value="NZ_JBIAWJ010000002.1"/>
</dbReference>
<evidence type="ECO:0000256" key="5">
    <source>
        <dbReference type="ARBA" id="ARBA00023163"/>
    </source>
</evidence>
<dbReference type="InterPro" id="IPR019734">
    <property type="entry name" value="TPR_rpt"/>
</dbReference>
<feature type="region of interest" description="Disordered" evidence="7">
    <location>
        <begin position="938"/>
        <end position="957"/>
    </location>
</feature>
<dbReference type="PANTHER" id="PTHR35807">
    <property type="entry name" value="TRANSCRIPTIONAL REGULATOR REDD-RELATED"/>
    <property type="match status" value="1"/>
</dbReference>
<name>A0ABW6UEB3_9ACTN</name>
<protein>
    <submittedName>
        <fullName evidence="9">BTAD domain-containing putative transcriptional regulator</fullName>
    </submittedName>
</protein>
<dbReference type="PROSITE" id="PS51755">
    <property type="entry name" value="OMPR_PHOB"/>
    <property type="match status" value="1"/>
</dbReference>
<keyword evidence="10" id="KW-1185">Reference proteome</keyword>
<dbReference type="SMART" id="SM01043">
    <property type="entry name" value="BTAD"/>
    <property type="match status" value="1"/>
</dbReference>
<keyword evidence="3" id="KW-0805">Transcription regulation</keyword>
<evidence type="ECO:0000256" key="1">
    <source>
        <dbReference type="ARBA" id="ARBA00005820"/>
    </source>
</evidence>
<dbReference type="InterPro" id="IPR027417">
    <property type="entry name" value="P-loop_NTPase"/>
</dbReference>
<dbReference type="EMBL" id="JBIAWJ010000002">
    <property type="protein sequence ID" value="MFF4521113.1"/>
    <property type="molecule type" value="Genomic_DNA"/>
</dbReference>
<feature type="compositionally biased region" description="Polar residues" evidence="7">
    <location>
        <begin position="938"/>
        <end position="950"/>
    </location>
</feature>
<dbReference type="Pfam" id="PF13424">
    <property type="entry name" value="TPR_12"/>
    <property type="match status" value="2"/>
</dbReference>
<dbReference type="InterPro" id="IPR001867">
    <property type="entry name" value="OmpR/PhoB-type_DNA-bd"/>
</dbReference>
<dbReference type="SMART" id="SM00028">
    <property type="entry name" value="TPR"/>
    <property type="match status" value="5"/>
</dbReference>
<proteinExistence type="inferred from homology"/>
<dbReference type="PRINTS" id="PR00364">
    <property type="entry name" value="DISEASERSIST"/>
</dbReference>
<dbReference type="CDD" id="cd15831">
    <property type="entry name" value="BTAD"/>
    <property type="match status" value="1"/>
</dbReference>
<feature type="DNA-binding region" description="OmpR/PhoB-type" evidence="6">
    <location>
        <begin position="1"/>
        <end position="100"/>
    </location>
</feature>
<keyword evidence="5" id="KW-0804">Transcription</keyword>
<dbReference type="InterPro" id="IPR051677">
    <property type="entry name" value="AfsR-DnrI-RedD_regulator"/>
</dbReference>
<feature type="region of interest" description="Disordered" evidence="7">
    <location>
        <begin position="253"/>
        <end position="285"/>
    </location>
</feature>
<dbReference type="InterPro" id="IPR011990">
    <property type="entry name" value="TPR-like_helical_dom_sf"/>
</dbReference>
<keyword evidence="4 6" id="KW-0238">DNA-binding</keyword>
<feature type="region of interest" description="Disordered" evidence="7">
    <location>
        <begin position="650"/>
        <end position="672"/>
    </location>
</feature>
<dbReference type="PANTHER" id="PTHR35807:SF1">
    <property type="entry name" value="TRANSCRIPTIONAL REGULATOR REDD"/>
    <property type="match status" value="1"/>
</dbReference>
<evidence type="ECO:0000256" key="3">
    <source>
        <dbReference type="ARBA" id="ARBA00023015"/>
    </source>
</evidence>
<gene>
    <name evidence="9" type="ORF">ACFY1D_06605</name>
</gene>
<evidence type="ECO:0000256" key="4">
    <source>
        <dbReference type="ARBA" id="ARBA00023125"/>
    </source>
</evidence>
<accession>A0ABW6UEB3</accession>
<keyword evidence="2" id="KW-0902">Two-component regulatory system</keyword>
<dbReference type="InterPro" id="IPR016032">
    <property type="entry name" value="Sig_transdc_resp-reg_C-effctor"/>
</dbReference>
<dbReference type="Gene3D" id="1.25.40.10">
    <property type="entry name" value="Tetratricopeptide repeat domain"/>
    <property type="match status" value="2"/>
</dbReference>
<dbReference type="Gene3D" id="1.10.10.10">
    <property type="entry name" value="Winged helix-like DNA-binding domain superfamily/Winged helix DNA-binding domain"/>
    <property type="match status" value="1"/>
</dbReference>
<dbReference type="SUPFAM" id="SSF52540">
    <property type="entry name" value="P-loop containing nucleoside triphosphate hydrolases"/>
    <property type="match status" value="1"/>
</dbReference>
<reference evidence="9 10" key="1">
    <citation type="submission" date="2024-10" db="EMBL/GenBank/DDBJ databases">
        <title>The Natural Products Discovery Center: Release of the First 8490 Sequenced Strains for Exploring Actinobacteria Biosynthetic Diversity.</title>
        <authorList>
            <person name="Kalkreuter E."/>
            <person name="Kautsar S.A."/>
            <person name="Yang D."/>
            <person name="Bader C.D."/>
            <person name="Teijaro C.N."/>
            <person name="Fluegel L."/>
            <person name="Davis C.M."/>
            <person name="Simpson J.R."/>
            <person name="Lauterbach L."/>
            <person name="Steele A.D."/>
            <person name="Gui C."/>
            <person name="Meng S."/>
            <person name="Li G."/>
            <person name="Viehrig K."/>
            <person name="Ye F."/>
            <person name="Su P."/>
            <person name="Kiefer A.F."/>
            <person name="Nichols A."/>
            <person name="Cepeda A.J."/>
            <person name="Yan W."/>
            <person name="Fan B."/>
            <person name="Jiang Y."/>
            <person name="Adhikari A."/>
            <person name="Zheng C.-J."/>
            <person name="Schuster L."/>
            <person name="Cowan T.M."/>
            <person name="Smanski M.J."/>
            <person name="Chevrette M.G."/>
            <person name="De Carvalho L.P.S."/>
            <person name="Shen B."/>
        </authorList>
    </citation>
    <scope>NUCLEOTIDE SEQUENCE [LARGE SCALE GENOMIC DNA]</scope>
    <source>
        <strain evidence="9 10">NPDC001390</strain>
    </source>
</reference>
<evidence type="ECO:0000259" key="8">
    <source>
        <dbReference type="PROSITE" id="PS51755"/>
    </source>
</evidence>
<feature type="domain" description="OmpR/PhoB-type" evidence="8">
    <location>
        <begin position="1"/>
        <end position="100"/>
    </location>
</feature>
<comment type="caution">
    <text evidence="9">The sequence shown here is derived from an EMBL/GenBank/DDBJ whole genome shotgun (WGS) entry which is preliminary data.</text>
</comment>
<dbReference type="Gene3D" id="3.40.50.300">
    <property type="entry name" value="P-loop containing nucleotide triphosphate hydrolases"/>
    <property type="match status" value="1"/>
</dbReference>
<evidence type="ECO:0000313" key="9">
    <source>
        <dbReference type="EMBL" id="MFF4521113.1"/>
    </source>
</evidence>
<dbReference type="SUPFAM" id="SSF46894">
    <property type="entry name" value="C-terminal effector domain of the bipartite response regulators"/>
    <property type="match status" value="1"/>
</dbReference>
<evidence type="ECO:0000313" key="10">
    <source>
        <dbReference type="Proteomes" id="UP001602058"/>
    </source>
</evidence>
<evidence type="ECO:0000256" key="2">
    <source>
        <dbReference type="ARBA" id="ARBA00023012"/>
    </source>
</evidence>
<organism evidence="9 10">
    <name type="scientific">Streptomyces bluensis</name>
    <dbReference type="NCBI Taxonomy" id="33897"/>
    <lineage>
        <taxon>Bacteria</taxon>
        <taxon>Bacillati</taxon>
        <taxon>Actinomycetota</taxon>
        <taxon>Actinomycetes</taxon>
        <taxon>Kitasatosporales</taxon>
        <taxon>Streptomycetaceae</taxon>
        <taxon>Streptomyces</taxon>
    </lineage>
</organism>
<dbReference type="Proteomes" id="UP001602058">
    <property type="component" value="Unassembled WGS sequence"/>
</dbReference>
<dbReference type="Pfam" id="PF03704">
    <property type="entry name" value="BTAD"/>
    <property type="match status" value="1"/>
</dbReference>
<dbReference type="InterPro" id="IPR036388">
    <property type="entry name" value="WH-like_DNA-bd_sf"/>
</dbReference>
<evidence type="ECO:0000256" key="6">
    <source>
        <dbReference type="PROSITE-ProRule" id="PRU01091"/>
    </source>
</evidence>
<evidence type="ECO:0000256" key="7">
    <source>
        <dbReference type="SAM" id="MobiDB-lite"/>
    </source>
</evidence>
<comment type="similarity">
    <text evidence="1">Belongs to the AfsR/DnrI/RedD regulatory family.</text>
</comment>
<dbReference type="SMART" id="SM00862">
    <property type="entry name" value="Trans_reg_C"/>
    <property type="match status" value="1"/>
</dbReference>
<dbReference type="SUPFAM" id="SSF48452">
    <property type="entry name" value="TPR-like"/>
    <property type="match status" value="3"/>
</dbReference>